<dbReference type="PRINTS" id="PR02072">
    <property type="entry name" value="4JOINTEDBOX1"/>
</dbReference>
<accession>A0A8J9VPQ1</accession>
<dbReference type="PANTHER" id="PTHR13147:SF5">
    <property type="entry name" value="FOUR-JOINTED BOX PROTEIN 1"/>
    <property type="match status" value="1"/>
</dbReference>
<keyword evidence="4" id="KW-1185">Reference proteome</keyword>
<evidence type="ECO:0000256" key="2">
    <source>
        <dbReference type="SAM" id="Phobius"/>
    </source>
</evidence>
<dbReference type="EMBL" id="OV696695">
    <property type="protein sequence ID" value="CAH1237888.1"/>
    <property type="molecule type" value="Genomic_DNA"/>
</dbReference>
<name>A0A8J9VPQ1_BRALA</name>
<sequence length="494" mass="56350">MYKSTRRKCFNLVWVGLIAGLCLYLGHLALQRPSGALDRDLQHPKLRAGKHRTQAPQMVRIIGLDDEETEEEEEGGGETVTSSLKESERLQDSKDENTEGFKPVQPQVPEVMIPKVPPRLEPQKPGGVTWVKVNHRGVPVVEDGIYWARKIEGKIPSGHSVGTMHMKRHAMRNLPVEEVLQARYGGCGRGADRVLRLSDDSWLCARYREPTTLQGRLLGMRNVPTVVLSQVNFTAIPEHLLFLLTAAGWQDKHYVGMVDWQGDFIEVMFPHYILDESETRLGVGSVSPMNRRMRLMSVSDLVALAQWTDLLVFDYILFNNDRLVRNLYLAQTNSTKYFHEPVKNVRRSGSNNGLWYTNNGDELIASFSWLAGIAPAHGDVDYSIMKSIHEDLLRTTCLFRRETVLHIEKLYAQRSAADIIFKELREKEPHGKSLPPLPRDLDFGAVLQKRIDDVYLHFQRCRQAADLVMSQIKDTSSLVVKKDKRVKKNRHENL</sequence>
<feature type="region of interest" description="Disordered" evidence="1">
    <location>
        <begin position="65"/>
        <end position="107"/>
    </location>
</feature>
<gene>
    <name evidence="3" type="primary">FJX1</name>
    <name evidence="3" type="ORF">BLAG_LOCUS2683</name>
</gene>
<dbReference type="InterPro" id="IPR024868">
    <property type="entry name" value="FJX1/FJ"/>
</dbReference>
<dbReference type="Proteomes" id="UP000838412">
    <property type="component" value="Chromosome 10"/>
</dbReference>
<evidence type="ECO:0000313" key="3">
    <source>
        <dbReference type="EMBL" id="CAH1237888.1"/>
    </source>
</evidence>
<reference evidence="3" key="1">
    <citation type="submission" date="2022-01" db="EMBL/GenBank/DDBJ databases">
        <authorList>
            <person name="Braso-Vives M."/>
        </authorList>
    </citation>
    <scope>NUCLEOTIDE SEQUENCE</scope>
</reference>
<organism evidence="3 4">
    <name type="scientific">Branchiostoma lanceolatum</name>
    <name type="common">Common lancelet</name>
    <name type="synonym">Amphioxus lanceolatum</name>
    <dbReference type="NCBI Taxonomy" id="7740"/>
    <lineage>
        <taxon>Eukaryota</taxon>
        <taxon>Metazoa</taxon>
        <taxon>Chordata</taxon>
        <taxon>Cephalochordata</taxon>
        <taxon>Leptocardii</taxon>
        <taxon>Amphioxiformes</taxon>
        <taxon>Branchiostomatidae</taxon>
        <taxon>Branchiostoma</taxon>
    </lineage>
</organism>
<dbReference type="PANTHER" id="PTHR13147">
    <property type="entry name" value="FOUR-JOINTED BOX PROTEIN 1"/>
    <property type="match status" value="1"/>
</dbReference>
<evidence type="ECO:0000256" key="1">
    <source>
        <dbReference type="SAM" id="MobiDB-lite"/>
    </source>
</evidence>
<feature type="compositionally biased region" description="Acidic residues" evidence="1">
    <location>
        <begin position="65"/>
        <end position="76"/>
    </location>
</feature>
<keyword evidence="2" id="KW-1133">Transmembrane helix</keyword>
<dbReference type="GO" id="GO:0007267">
    <property type="term" value="P:cell-cell signaling"/>
    <property type="evidence" value="ECO:0007669"/>
    <property type="project" value="TreeGrafter"/>
</dbReference>
<feature type="transmembrane region" description="Helical" evidence="2">
    <location>
        <begin position="12"/>
        <end position="30"/>
    </location>
</feature>
<dbReference type="OrthoDB" id="10055077at2759"/>
<dbReference type="AlphaFoldDB" id="A0A8J9VPQ1"/>
<protein>
    <submittedName>
        <fullName evidence="3">FJX1 protein</fullName>
    </submittedName>
</protein>
<feature type="compositionally biased region" description="Basic and acidic residues" evidence="1">
    <location>
        <begin position="85"/>
        <end position="99"/>
    </location>
</feature>
<evidence type="ECO:0000313" key="4">
    <source>
        <dbReference type="Proteomes" id="UP000838412"/>
    </source>
</evidence>
<keyword evidence="2" id="KW-0812">Transmembrane</keyword>
<dbReference type="GO" id="GO:0005615">
    <property type="term" value="C:extracellular space"/>
    <property type="evidence" value="ECO:0007669"/>
    <property type="project" value="TreeGrafter"/>
</dbReference>
<proteinExistence type="predicted"/>
<keyword evidence="2" id="KW-0472">Membrane</keyword>